<reference evidence="2" key="1">
    <citation type="journal article" date="2014" name="Int. J. Syst. Evol. Microbiol.">
        <title>Complete genome sequence of Corynebacterium casei LMG S-19264T (=DSM 44701T), isolated from a smear-ripened cheese.</title>
        <authorList>
            <consortium name="US DOE Joint Genome Institute (JGI-PGF)"/>
            <person name="Walter F."/>
            <person name="Albersmeier A."/>
            <person name="Kalinowski J."/>
            <person name="Ruckert C."/>
        </authorList>
    </citation>
    <scope>NUCLEOTIDE SEQUENCE</scope>
    <source>
        <strain evidence="2">KCTC 42651</strain>
    </source>
</reference>
<keyword evidence="3" id="KW-1185">Reference proteome</keyword>
<accession>A0A918XYB8</accession>
<feature type="transmembrane region" description="Helical" evidence="1">
    <location>
        <begin position="99"/>
        <end position="118"/>
    </location>
</feature>
<feature type="transmembrane region" description="Helical" evidence="1">
    <location>
        <begin position="273"/>
        <end position="299"/>
    </location>
</feature>
<feature type="transmembrane region" description="Helical" evidence="1">
    <location>
        <begin position="169"/>
        <end position="190"/>
    </location>
</feature>
<keyword evidence="1" id="KW-1133">Transmembrane helix</keyword>
<gene>
    <name evidence="2" type="ORF">GCM10017083_54740</name>
</gene>
<organism evidence="2 3">
    <name type="scientific">Thalassobaculum fulvum</name>
    <dbReference type="NCBI Taxonomy" id="1633335"/>
    <lineage>
        <taxon>Bacteria</taxon>
        <taxon>Pseudomonadati</taxon>
        <taxon>Pseudomonadota</taxon>
        <taxon>Alphaproteobacteria</taxon>
        <taxon>Rhodospirillales</taxon>
        <taxon>Thalassobaculaceae</taxon>
        <taxon>Thalassobaculum</taxon>
    </lineage>
</organism>
<evidence type="ECO:0008006" key="4">
    <source>
        <dbReference type="Google" id="ProtNLM"/>
    </source>
</evidence>
<dbReference type="RefSeq" id="WP_189995773.1">
    <property type="nucleotide sequence ID" value="NZ_BMZS01000017.1"/>
</dbReference>
<feature type="transmembrane region" description="Helical" evidence="1">
    <location>
        <begin position="223"/>
        <end position="244"/>
    </location>
</feature>
<dbReference type="Proteomes" id="UP000630353">
    <property type="component" value="Unassembled WGS sequence"/>
</dbReference>
<feature type="transmembrane region" description="Helical" evidence="1">
    <location>
        <begin position="319"/>
        <end position="339"/>
    </location>
</feature>
<evidence type="ECO:0000313" key="2">
    <source>
        <dbReference type="EMBL" id="GHD63830.1"/>
    </source>
</evidence>
<evidence type="ECO:0000313" key="3">
    <source>
        <dbReference type="Proteomes" id="UP000630353"/>
    </source>
</evidence>
<protein>
    <recommendedName>
        <fullName evidence="4">DUF898 domain-containing protein</fullName>
    </recommendedName>
</protein>
<sequence>MTEHREEPAETVRNGELRAWSPTRSLKPAPRLAYESPGYRRLLGLHAVNTLLTVATLSVWRFWASSRVRRLLWAHIRFDGEPLEYTGDGLEIFVGFLKVIVLILLPVAVVVTSLQVAVLDSAPGLTDALSLVYALGLFWLVALGRYLSLRYRTSRTRWRGIRGRLAGSVRGYLWLTLWTYLATFMTFGFFKPWMDARRIRYALHGARAGNLPVDCRITGGSLFWSWLVAWLLWPFSFGLSYFWYRARMFRMTADRTGVGPLRLGFTASGWQHAWLWLGNGALLFGPALLAMLALMPGLFATLEAVGANGGQPDATDVQWRVAVGILPVYAVFGLSYLLLMPVIWERRIRFTCRHLVVLGTIDLAAVRQADDDATLAGEGLAGDFDAF</sequence>
<name>A0A918XYB8_9PROT</name>
<proteinExistence type="predicted"/>
<reference evidence="2" key="2">
    <citation type="submission" date="2020-09" db="EMBL/GenBank/DDBJ databases">
        <authorList>
            <person name="Sun Q."/>
            <person name="Kim S."/>
        </authorList>
    </citation>
    <scope>NUCLEOTIDE SEQUENCE</scope>
    <source>
        <strain evidence="2">KCTC 42651</strain>
    </source>
</reference>
<keyword evidence="1" id="KW-0812">Transmembrane</keyword>
<dbReference type="InterPro" id="IPR010295">
    <property type="entry name" value="DUF898"/>
</dbReference>
<comment type="caution">
    <text evidence="2">The sequence shown here is derived from an EMBL/GenBank/DDBJ whole genome shotgun (WGS) entry which is preliminary data.</text>
</comment>
<dbReference type="Pfam" id="PF05987">
    <property type="entry name" value="DUF898"/>
    <property type="match status" value="1"/>
</dbReference>
<feature type="transmembrane region" description="Helical" evidence="1">
    <location>
        <begin position="42"/>
        <end position="63"/>
    </location>
</feature>
<dbReference type="AlphaFoldDB" id="A0A918XYB8"/>
<keyword evidence="1" id="KW-0472">Membrane</keyword>
<evidence type="ECO:0000256" key="1">
    <source>
        <dbReference type="SAM" id="Phobius"/>
    </source>
</evidence>
<dbReference type="EMBL" id="BMZS01000017">
    <property type="protein sequence ID" value="GHD63830.1"/>
    <property type="molecule type" value="Genomic_DNA"/>
</dbReference>
<feature type="transmembrane region" description="Helical" evidence="1">
    <location>
        <begin position="130"/>
        <end position="148"/>
    </location>
</feature>